<dbReference type="AlphaFoldDB" id="A0A7G9SC59"/>
<gene>
    <name evidence="3" type="ORF">H9L12_02115</name>
</gene>
<dbReference type="Pfam" id="PF01569">
    <property type="entry name" value="PAP2"/>
    <property type="match status" value="1"/>
</dbReference>
<feature type="transmembrane region" description="Helical" evidence="1">
    <location>
        <begin position="165"/>
        <end position="182"/>
    </location>
</feature>
<dbReference type="InterPro" id="IPR000326">
    <property type="entry name" value="PAP2/HPO"/>
</dbReference>
<keyword evidence="4" id="KW-1185">Reference proteome</keyword>
<dbReference type="InterPro" id="IPR036938">
    <property type="entry name" value="PAP2/HPO_sf"/>
</dbReference>
<evidence type="ECO:0000256" key="1">
    <source>
        <dbReference type="SAM" id="Phobius"/>
    </source>
</evidence>
<evidence type="ECO:0000313" key="3">
    <source>
        <dbReference type="EMBL" id="QNN65434.1"/>
    </source>
</evidence>
<dbReference type="EMBL" id="CP060717">
    <property type="protein sequence ID" value="QNN65434.1"/>
    <property type="molecule type" value="Genomic_DNA"/>
</dbReference>
<reference evidence="3 4" key="1">
    <citation type="submission" date="2020-08" db="EMBL/GenBank/DDBJ databases">
        <title>Genome sequence of Sphingomonas rhizophila KACC 19189T.</title>
        <authorList>
            <person name="Hyun D.-W."/>
            <person name="Bae J.-W."/>
        </authorList>
    </citation>
    <scope>NUCLEOTIDE SEQUENCE [LARGE SCALE GENOMIC DNA]</scope>
    <source>
        <strain evidence="3 4">KACC 19189</strain>
    </source>
</reference>
<protein>
    <submittedName>
        <fullName evidence="3">Phosphatase PAP2 family protein</fullName>
    </submittedName>
</protein>
<dbReference type="SUPFAM" id="SSF48317">
    <property type="entry name" value="Acid phosphatase/Vanadium-dependent haloperoxidase"/>
    <property type="match status" value="1"/>
</dbReference>
<evidence type="ECO:0000259" key="2">
    <source>
        <dbReference type="SMART" id="SM00014"/>
    </source>
</evidence>
<keyword evidence="1" id="KW-0812">Transmembrane</keyword>
<dbReference type="Gene3D" id="1.20.144.10">
    <property type="entry name" value="Phosphatidic acid phosphatase type 2/haloperoxidase"/>
    <property type="match status" value="1"/>
</dbReference>
<name>A0A7G9SC59_9SPHN</name>
<organism evidence="3 4">
    <name type="scientific">Sphingomonas rhizophila</name>
    <dbReference type="NCBI Taxonomy" id="2071607"/>
    <lineage>
        <taxon>Bacteria</taxon>
        <taxon>Pseudomonadati</taxon>
        <taxon>Pseudomonadota</taxon>
        <taxon>Alphaproteobacteria</taxon>
        <taxon>Sphingomonadales</taxon>
        <taxon>Sphingomonadaceae</taxon>
        <taxon>Sphingomonas</taxon>
    </lineage>
</organism>
<keyword evidence="1" id="KW-1133">Transmembrane helix</keyword>
<proteinExistence type="predicted"/>
<sequence length="193" mass="19974">MARQLHPVERLDLDLAKASALPEGSDAQRIAKGIAGVGDQPPLILACGVTIAVGTLARDERLARTGLRMLAAHAFSIMGKLMVKGVVDRTRPDEALKRGRYKLEEGGSESGELRSMPSGHSAGTVAVAMAAAVDYPAARPALATGAATIVGAQLPSRNHFLSDTVAGSMIGLGAAALAAWLIPAERKVRPARP</sequence>
<dbReference type="KEGG" id="srhi:H9L12_02115"/>
<evidence type="ECO:0000313" key="4">
    <source>
        <dbReference type="Proteomes" id="UP000515955"/>
    </source>
</evidence>
<dbReference type="Proteomes" id="UP000515955">
    <property type="component" value="Chromosome"/>
</dbReference>
<feature type="domain" description="Phosphatidic acid phosphatase type 2/haloperoxidase" evidence="2">
    <location>
        <begin position="67"/>
        <end position="179"/>
    </location>
</feature>
<dbReference type="SMART" id="SM00014">
    <property type="entry name" value="acidPPc"/>
    <property type="match status" value="1"/>
</dbReference>
<accession>A0A7G9SC59</accession>
<dbReference type="RefSeq" id="WP_187542426.1">
    <property type="nucleotide sequence ID" value="NZ_CP060717.1"/>
</dbReference>
<keyword evidence="1" id="KW-0472">Membrane</keyword>